<dbReference type="eggNOG" id="COG2944">
    <property type="taxonomic scope" value="Bacteria"/>
</dbReference>
<organism evidence="2 3">
    <name type="scientific">Syntrophomonas wolfei subsp. wolfei (strain DSM 2245B / Goettingen)</name>
    <dbReference type="NCBI Taxonomy" id="335541"/>
    <lineage>
        <taxon>Bacteria</taxon>
        <taxon>Bacillati</taxon>
        <taxon>Bacillota</taxon>
        <taxon>Clostridia</taxon>
        <taxon>Eubacteriales</taxon>
        <taxon>Syntrophomonadaceae</taxon>
        <taxon>Syntrophomonas</taxon>
    </lineage>
</organism>
<dbReference type="Pfam" id="PF13274">
    <property type="entry name" value="SocA_Panacea"/>
    <property type="match status" value="1"/>
</dbReference>
<evidence type="ECO:0000313" key="3">
    <source>
        <dbReference type="Proteomes" id="UP000001968"/>
    </source>
</evidence>
<dbReference type="OrthoDB" id="3213544at2"/>
<dbReference type="RefSeq" id="WP_011641799.1">
    <property type="nucleotide sequence ID" value="NC_008346.1"/>
</dbReference>
<evidence type="ECO:0000313" key="2">
    <source>
        <dbReference type="EMBL" id="ABI69715.1"/>
    </source>
</evidence>
<dbReference type="InterPro" id="IPR022452">
    <property type="entry name" value="MqsA"/>
</dbReference>
<feature type="domain" description="Antitoxin SocA-like Panacea" evidence="1">
    <location>
        <begin position="213"/>
        <end position="314"/>
    </location>
</feature>
<proteinExistence type="predicted"/>
<keyword evidence="3" id="KW-1185">Reference proteome</keyword>
<dbReference type="InterPro" id="IPR025272">
    <property type="entry name" value="SocA_Panacea"/>
</dbReference>
<dbReference type="NCBIfam" id="TIGR03830">
    <property type="entry name" value="CxxCG_CxxCG_HTH"/>
    <property type="match status" value="1"/>
</dbReference>
<sequence length="336" mass="38705">MNKVYCYLCDQSSEVTVKKEEEIHTIKGTPVKCEVENAYCGQCGSKVYIPALNDANLDRMDHTYRRQNGIITVQEIEEILRQYNIGAKPLAAMLGWGEVTILRYLKGQIPDRAHSNTLLSLKAPYVFSRYFKQKQERLTPVARTKVLRAMEGLNTKLIGGKDELYERSQRLSQAYHMQPDIYNGFVPFNLEKMVQVILFFLKSGDPVYETGMNKLLWYVDMLCYKRSQRQALTGLCYKHNIYGPVPLWYSYLYGSLDDVYITLVEDKYGTQIGALADFSTDVFSDDELDVLETVANNFKGWSAKKISQYSHQETAYRQTTNGQFISFEYARDLSLS</sequence>
<dbReference type="KEGG" id="swo:Swol_2426"/>
<dbReference type="STRING" id="335541.Swol_2426"/>
<name>Q0AU89_SYNWW</name>
<accession>Q0AU89</accession>
<evidence type="ECO:0000259" key="1">
    <source>
        <dbReference type="Pfam" id="PF13274"/>
    </source>
</evidence>
<dbReference type="AlphaFoldDB" id="Q0AU89"/>
<gene>
    <name evidence="2" type="ordered locus">Swol_2426</name>
</gene>
<protein>
    <recommendedName>
        <fullName evidence="1">Antitoxin SocA-like Panacea domain-containing protein</fullName>
    </recommendedName>
</protein>
<reference evidence="3" key="1">
    <citation type="journal article" date="2010" name="Environ. Microbiol.">
        <title>The genome of Syntrophomonas wolfei: new insights into syntrophic metabolism and biohydrogen production.</title>
        <authorList>
            <person name="Sieber J.R."/>
            <person name="Sims D.R."/>
            <person name="Han C."/>
            <person name="Kim E."/>
            <person name="Lykidis A."/>
            <person name="Lapidus A.L."/>
            <person name="McDonnald E."/>
            <person name="Rohlin L."/>
            <person name="Culley D.E."/>
            <person name="Gunsalus R."/>
            <person name="McInerney M.J."/>
        </authorList>
    </citation>
    <scope>NUCLEOTIDE SEQUENCE [LARGE SCALE GENOMIC DNA]</scope>
    <source>
        <strain evidence="3">DSM 2245B / Goettingen</strain>
    </source>
</reference>
<dbReference type="HOGENOM" id="CLU_069064_0_0_9"/>
<dbReference type="Proteomes" id="UP000001968">
    <property type="component" value="Chromosome"/>
</dbReference>
<dbReference type="EMBL" id="CP000448">
    <property type="protein sequence ID" value="ABI69715.1"/>
    <property type="molecule type" value="Genomic_DNA"/>
</dbReference>